<protein>
    <submittedName>
        <fullName evidence="6">Putative glycosyltransferase</fullName>
    </submittedName>
</protein>
<dbReference type="PANTHER" id="PTHR43630">
    <property type="entry name" value="POLY-BETA-1,6-N-ACETYL-D-GLUCOSAMINE SYNTHASE"/>
    <property type="match status" value="1"/>
</dbReference>
<dbReference type="SUPFAM" id="SSF53448">
    <property type="entry name" value="Nucleotide-diphospho-sugar transferases"/>
    <property type="match status" value="1"/>
</dbReference>
<evidence type="ECO:0000256" key="2">
    <source>
        <dbReference type="ARBA" id="ARBA00022676"/>
    </source>
</evidence>
<reference evidence="6 7" key="1">
    <citation type="submission" date="2016-07" db="EMBL/GenBank/DDBJ databases">
        <title>Draft genome of Scalindua rubra, obtained from a brine-seawater interface in the Red Sea, sheds light on salt adaptation in anammox bacteria.</title>
        <authorList>
            <person name="Speth D.R."/>
            <person name="Lagkouvardos I."/>
            <person name="Wang Y."/>
            <person name="Qian P.-Y."/>
            <person name="Dutilh B.E."/>
            <person name="Jetten M.S."/>
        </authorList>
    </citation>
    <scope>NUCLEOTIDE SEQUENCE [LARGE SCALE GENOMIC DNA]</scope>
    <source>
        <strain evidence="6">BSI-1</strain>
    </source>
</reference>
<accession>A0A1E3XB07</accession>
<dbReference type="Pfam" id="PF00535">
    <property type="entry name" value="Glycos_transf_2"/>
    <property type="match status" value="1"/>
</dbReference>
<evidence type="ECO:0000259" key="5">
    <source>
        <dbReference type="Pfam" id="PF00535"/>
    </source>
</evidence>
<feature type="transmembrane region" description="Helical" evidence="4">
    <location>
        <begin position="6"/>
        <end position="26"/>
    </location>
</feature>
<evidence type="ECO:0000256" key="4">
    <source>
        <dbReference type="SAM" id="Phobius"/>
    </source>
</evidence>
<dbReference type="Proteomes" id="UP000094056">
    <property type="component" value="Unassembled WGS sequence"/>
</dbReference>
<dbReference type="Gene3D" id="3.90.550.10">
    <property type="entry name" value="Spore Coat Polysaccharide Biosynthesis Protein SpsA, Chain A"/>
    <property type="match status" value="1"/>
</dbReference>
<keyword evidence="4" id="KW-0472">Membrane</keyword>
<evidence type="ECO:0000313" key="6">
    <source>
        <dbReference type="EMBL" id="ODS32790.1"/>
    </source>
</evidence>
<dbReference type="InterPro" id="IPR001173">
    <property type="entry name" value="Glyco_trans_2-like"/>
</dbReference>
<comment type="similarity">
    <text evidence="1">Belongs to the glycosyltransferase 2 family.</text>
</comment>
<dbReference type="GO" id="GO:0016757">
    <property type="term" value="F:glycosyltransferase activity"/>
    <property type="evidence" value="ECO:0007669"/>
    <property type="project" value="UniProtKB-KW"/>
</dbReference>
<dbReference type="PANTHER" id="PTHR43630:SF1">
    <property type="entry name" value="POLY-BETA-1,6-N-ACETYL-D-GLUCOSAMINE SYNTHASE"/>
    <property type="match status" value="1"/>
</dbReference>
<keyword evidence="4" id="KW-0812">Transmembrane</keyword>
<feature type="domain" description="Glycosyltransferase 2-like" evidence="5">
    <location>
        <begin position="56"/>
        <end position="224"/>
    </location>
</feature>
<organism evidence="6 7">
    <name type="scientific">Candidatus Scalindua rubra</name>
    <dbReference type="NCBI Taxonomy" id="1872076"/>
    <lineage>
        <taxon>Bacteria</taxon>
        <taxon>Pseudomonadati</taxon>
        <taxon>Planctomycetota</taxon>
        <taxon>Candidatus Brocadiia</taxon>
        <taxon>Candidatus Brocadiales</taxon>
        <taxon>Candidatus Scalinduaceae</taxon>
        <taxon>Candidatus Scalindua</taxon>
    </lineage>
</organism>
<keyword evidence="2" id="KW-0328">Glycosyltransferase</keyword>
<gene>
    <name evidence="6" type="ORF">SCARUB_02110</name>
</gene>
<keyword evidence="3 6" id="KW-0808">Transferase</keyword>
<name>A0A1E3XB07_9BACT</name>
<dbReference type="InterPro" id="IPR029044">
    <property type="entry name" value="Nucleotide-diphossugar_trans"/>
</dbReference>
<dbReference type="AlphaFoldDB" id="A0A1E3XB07"/>
<sequence length="282" mass="31724">MKCSFWILIFLIIYVYLIYPVLLFVLDKIKSMLVKNCFTINHYRQSQNKYFTPSVSLIISAYNEERAIRKKIENCLLLDYPGDKLEIIVGSDGSTDCTDKIVKSFKNVSKIGPNVKLVQNIVNKGKSSIQNKAVDEANGDIIIFSDATGIYNKDAIKNLVRNFADKGVGCVAGVVRYVDCNSSISKGEGTYWKYEMFLRQLEDKIGNLAMASGSIMAFRKKLFKPLDEAVGEDFVIPLQTVLSGHKVIYDSVDLLQDGKDVKLHDLLFEKLKFVNSLGDTLT</sequence>
<evidence type="ECO:0000256" key="3">
    <source>
        <dbReference type="ARBA" id="ARBA00022679"/>
    </source>
</evidence>
<comment type="caution">
    <text evidence="6">The sequence shown here is derived from an EMBL/GenBank/DDBJ whole genome shotgun (WGS) entry which is preliminary data.</text>
</comment>
<proteinExistence type="inferred from homology"/>
<evidence type="ECO:0000313" key="7">
    <source>
        <dbReference type="Proteomes" id="UP000094056"/>
    </source>
</evidence>
<dbReference type="CDD" id="cd06439">
    <property type="entry name" value="CESA_like_1"/>
    <property type="match status" value="1"/>
</dbReference>
<keyword evidence="4" id="KW-1133">Transmembrane helix</keyword>
<dbReference type="EMBL" id="MAYW01000049">
    <property type="protein sequence ID" value="ODS32790.1"/>
    <property type="molecule type" value="Genomic_DNA"/>
</dbReference>
<evidence type="ECO:0000256" key="1">
    <source>
        <dbReference type="ARBA" id="ARBA00006739"/>
    </source>
</evidence>